<protein>
    <submittedName>
        <fullName evidence="3">Ecp31</fullName>
    </submittedName>
    <submittedName>
        <fullName evidence="2">Extracellular protein 31</fullName>
    </submittedName>
</protein>
<accession>A0A1P8YXJ6</accession>
<sequence length="93" mass="10059">MLRVIAILLLPSIAVSTFDPKTCDGLSDGGEKRCAEYDGCECFFGNTGRCLVNGIDSHSGYFTCDLCPKQNGQSCRTKIHCVTPALKGGRHRC</sequence>
<evidence type="ECO:0000313" key="3">
    <source>
        <dbReference type="EMBL" id="UJO22662.1"/>
    </source>
</evidence>
<evidence type="ECO:0000256" key="1">
    <source>
        <dbReference type="SAM" id="SignalP"/>
    </source>
</evidence>
<dbReference type="Proteomes" id="UP000756132">
    <property type="component" value="Chromosome 10"/>
</dbReference>
<gene>
    <name evidence="2" type="primary">Ecp31</name>
    <name evidence="3" type="ORF">CLAFUR5_14679</name>
</gene>
<dbReference type="AlphaFoldDB" id="A0A1P8YXJ6"/>
<evidence type="ECO:0000313" key="4">
    <source>
        <dbReference type="Proteomes" id="UP000756132"/>
    </source>
</evidence>
<reference evidence="2" key="1">
    <citation type="submission" date="2016-10" db="EMBL/GenBank/DDBJ databases">
        <title>Novel effectors identified in the apoplast of Cladosporium fulvum-infected tomato.</title>
        <authorList>
            <person name="Mesarich C.H."/>
            <person name="de Wit P.J.G.M."/>
        </authorList>
    </citation>
    <scope>NUCLEOTIDE SEQUENCE</scope>
    <source>
        <strain evidence="2">0WU</strain>
    </source>
</reference>
<reference evidence="3" key="2">
    <citation type="submission" date="2021-12" db="EMBL/GenBank/DDBJ databases">
        <authorList>
            <person name="Zaccaron A."/>
            <person name="Stergiopoulos I."/>
        </authorList>
    </citation>
    <scope>NUCLEOTIDE SEQUENCE</scope>
    <source>
        <strain evidence="3">Race5_Kim</strain>
    </source>
</reference>
<feature type="signal peptide" evidence="1">
    <location>
        <begin position="1"/>
        <end position="17"/>
    </location>
</feature>
<dbReference type="EMBL" id="KX943059">
    <property type="protein sequence ID" value="AQA29230.1"/>
    <property type="molecule type" value="Genomic_DNA"/>
</dbReference>
<keyword evidence="4" id="KW-1185">Reference proteome</keyword>
<dbReference type="EMBL" id="CP090172">
    <property type="protein sequence ID" value="UJO22662.1"/>
    <property type="molecule type" value="Genomic_DNA"/>
</dbReference>
<evidence type="ECO:0000313" key="2">
    <source>
        <dbReference type="EMBL" id="AQA29230.1"/>
    </source>
</evidence>
<keyword evidence="1" id="KW-0732">Signal</keyword>
<feature type="chain" id="PRO_5040671795" evidence="1">
    <location>
        <begin position="18"/>
        <end position="93"/>
    </location>
</feature>
<organism evidence="2">
    <name type="scientific">Passalora fulva</name>
    <name type="common">Tomato leaf mold</name>
    <name type="synonym">Cladosporium fulvum</name>
    <dbReference type="NCBI Taxonomy" id="5499"/>
    <lineage>
        <taxon>Eukaryota</taxon>
        <taxon>Fungi</taxon>
        <taxon>Dikarya</taxon>
        <taxon>Ascomycota</taxon>
        <taxon>Pezizomycotina</taxon>
        <taxon>Dothideomycetes</taxon>
        <taxon>Dothideomycetidae</taxon>
        <taxon>Mycosphaerellales</taxon>
        <taxon>Mycosphaerellaceae</taxon>
        <taxon>Fulvia</taxon>
    </lineage>
</organism>
<proteinExistence type="predicted"/>
<name>A0A1P8YXJ6_PASFU</name>
<reference evidence="3" key="3">
    <citation type="journal article" date="2022" name="Microb. Genom.">
        <title>A chromosome-scale genome assembly of the tomato pathogen Cladosporium fulvum reveals a compartmentalized genome architecture and the presence of a dispensable chromosome.</title>
        <authorList>
            <person name="Zaccaron A.Z."/>
            <person name="Chen L.H."/>
            <person name="Samaras A."/>
            <person name="Stergiopoulos I."/>
        </authorList>
    </citation>
    <scope>NUCLEOTIDE SEQUENCE</scope>
    <source>
        <strain evidence="3">Race5_Kim</strain>
    </source>
</reference>